<dbReference type="SUPFAM" id="SSF63411">
    <property type="entry name" value="LuxS/MPP-like metallohydrolase"/>
    <property type="match status" value="4"/>
</dbReference>
<dbReference type="PANTHER" id="PTHR43690:SF18">
    <property type="entry name" value="INSULIN-DEGRADING ENZYME-RELATED"/>
    <property type="match status" value="1"/>
</dbReference>
<evidence type="ECO:0000259" key="14">
    <source>
        <dbReference type="Pfam" id="PF05193"/>
    </source>
</evidence>
<feature type="domain" description="Peptidase M16 middle/third" evidence="15">
    <location>
        <begin position="422"/>
        <end position="703"/>
    </location>
</feature>
<keyword evidence="2" id="KW-0645">Protease</keyword>
<evidence type="ECO:0000259" key="16">
    <source>
        <dbReference type="Pfam" id="PF22456"/>
    </source>
</evidence>
<dbReference type="AlphaFoldDB" id="A0AAJ6QLY2"/>
<dbReference type="GO" id="GO:0004222">
    <property type="term" value="F:metalloendopeptidase activity"/>
    <property type="evidence" value="ECO:0007669"/>
    <property type="project" value="UniProtKB-EC"/>
</dbReference>
<dbReference type="InterPro" id="IPR054734">
    <property type="entry name" value="PqqF-like_C_4"/>
</dbReference>
<keyword evidence="5" id="KW-0862">Zinc</keyword>
<dbReference type="GO" id="GO:0005829">
    <property type="term" value="C:cytosol"/>
    <property type="evidence" value="ECO:0007669"/>
    <property type="project" value="TreeGrafter"/>
</dbReference>
<dbReference type="InterPro" id="IPR011249">
    <property type="entry name" value="Metalloenz_LuxS/M16"/>
</dbReference>
<dbReference type="InterPro" id="IPR050626">
    <property type="entry name" value="Peptidase_M16"/>
</dbReference>
<evidence type="ECO:0000259" key="15">
    <source>
        <dbReference type="Pfam" id="PF16187"/>
    </source>
</evidence>
<evidence type="ECO:0000256" key="9">
    <source>
        <dbReference type="ARBA" id="ARBA00070422"/>
    </source>
</evidence>
<dbReference type="GO" id="GO:0043171">
    <property type="term" value="P:peptide catabolic process"/>
    <property type="evidence" value="ECO:0007669"/>
    <property type="project" value="TreeGrafter"/>
</dbReference>
<dbReference type="FunFam" id="3.30.830.10:FF:000005">
    <property type="entry name" value="nardilysin isoform X1"/>
    <property type="match status" value="1"/>
</dbReference>
<feature type="domain" description="Peptidase M16 C-terminal" evidence="14">
    <location>
        <begin position="238"/>
        <end position="416"/>
    </location>
</feature>
<name>A0AAJ6QLY2_9ACAR</name>
<dbReference type="GO" id="GO:0005739">
    <property type="term" value="C:mitochondrion"/>
    <property type="evidence" value="ECO:0007669"/>
    <property type="project" value="TreeGrafter"/>
</dbReference>
<evidence type="ECO:0000256" key="11">
    <source>
        <dbReference type="ARBA" id="ARBA00080349"/>
    </source>
</evidence>
<dbReference type="InterPro" id="IPR011765">
    <property type="entry name" value="Pept_M16_N"/>
</dbReference>
<dbReference type="RefSeq" id="XP_003737238.1">
    <property type="nucleotide sequence ID" value="XM_003737190.2"/>
</dbReference>
<reference evidence="18" key="1">
    <citation type="submission" date="2025-08" db="UniProtKB">
        <authorList>
            <consortium name="RefSeq"/>
        </authorList>
    </citation>
    <scope>IDENTIFICATION</scope>
</reference>
<gene>
    <name evidence="18" type="primary">LOC100903484</name>
</gene>
<accession>A0AAJ6QLY2</accession>
<dbReference type="Pfam" id="PF00675">
    <property type="entry name" value="Peptidase_M16"/>
    <property type="match status" value="1"/>
</dbReference>
<dbReference type="PROSITE" id="PS00143">
    <property type="entry name" value="INSULINASE"/>
    <property type="match status" value="1"/>
</dbReference>
<evidence type="ECO:0000256" key="1">
    <source>
        <dbReference type="ARBA" id="ARBA00007261"/>
    </source>
</evidence>
<feature type="domain" description="Peptidase M16 N-terminal" evidence="13">
    <location>
        <begin position="74"/>
        <end position="207"/>
    </location>
</feature>
<evidence type="ECO:0000256" key="7">
    <source>
        <dbReference type="ARBA" id="ARBA00052248"/>
    </source>
</evidence>
<dbReference type="FunFam" id="3.30.830.10:FF:000003">
    <property type="entry name" value="Insulin-degrading enzyme"/>
    <property type="match status" value="1"/>
</dbReference>
<organism evidence="17 18">
    <name type="scientific">Galendromus occidentalis</name>
    <name type="common">western predatory mite</name>
    <dbReference type="NCBI Taxonomy" id="34638"/>
    <lineage>
        <taxon>Eukaryota</taxon>
        <taxon>Metazoa</taxon>
        <taxon>Ecdysozoa</taxon>
        <taxon>Arthropoda</taxon>
        <taxon>Chelicerata</taxon>
        <taxon>Arachnida</taxon>
        <taxon>Acari</taxon>
        <taxon>Parasitiformes</taxon>
        <taxon>Mesostigmata</taxon>
        <taxon>Gamasina</taxon>
        <taxon>Phytoseioidea</taxon>
        <taxon>Phytoseiidae</taxon>
        <taxon>Typhlodrominae</taxon>
        <taxon>Galendromus</taxon>
    </lineage>
</organism>
<keyword evidence="6" id="KW-0482">Metalloprotease</keyword>
<dbReference type="GO" id="GO:0051603">
    <property type="term" value="P:proteolysis involved in protein catabolic process"/>
    <property type="evidence" value="ECO:0007669"/>
    <property type="project" value="TreeGrafter"/>
</dbReference>
<dbReference type="GO" id="GO:0046872">
    <property type="term" value="F:metal ion binding"/>
    <property type="evidence" value="ECO:0007669"/>
    <property type="project" value="UniProtKB-KW"/>
</dbReference>
<dbReference type="Proteomes" id="UP000694867">
    <property type="component" value="Unplaced"/>
</dbReference>
<feature type="domain" description="Coenzyme PQQ synthesis protein F-like C-terminal lobe" evidence="16">
    <location>
        <begin position="809"/>
        <end position="908"/>
    </location>
</feature>
<dbReference type="EC" id="3.4.24.56" evidence="8"/>
<evidence type="ECO:0000313" key="18">
    <source>
        <dbReference type="RefSeq" id="XP_003737238.1"/>
    </source>
</evidence>
<dbReference type="Pfam" id="PF16187">
    <property type="entry name" value="Peptidase_M16_M"/>
    <property type="match status" value="1"/>
</dbReference>
<keyword evidence="17" id="KW-1185">Reference proteome</keyword>
<evidence type="ECO:0000256" key="8">
    <source>
        <dbReference type="ARBA" id="ARBA00066874"/>
    </source>
</evidence>
<evidence type="ECO:0000256" key="4">
    <source>
        <dbReference type="ARBA" id="ARBA00022801"/>
    </source>
</evidence>
<evidence type="ECO:0000256" key="3">
    <source>
        <dbReference type="ARBA" id="ARBA00022723"/>
    </source>
</evidence>
<dbReference type="Gene3D" id="3.30.830.10">
    <property type="entry name" value="Metalloenzyme, LuxS/M16 peptidase-like"/>
    <property type="match status" value="4"/>
</dbReference>
<evidence type="ECO:0000256" key="10">
    <source>
        <dbReference type="ARBA" id="ARBA00074992"/>
    </source>
</evidence>
<keyword evidence="4" id="KW-0378">Hydrolase</keyword>
<dbReference type="InterPro" id="IPR001431">
    <property type="entry name" value="Pept_M16_Zn_BS"/>
</dbReference>
<dbReference type="GeneID" id="100903484"/>
<dbReference type="InterPro" id="IPR007863">
    <property type="entry name" value="Peptidase_M16_C"/>
</dbReference>
<dbReference type="PANTHER" id="PTHR43690">
    <property type="entry name" value="NARDILYSIN"/>
    <property type="match status" value="1"/>
</dbReference>
<evidence type="ECO:0000259" key="13">
    <source>
        <dbReference type="Pfam" id="PF00675"/>
    </source>
</evidence>
<dbReference type="InterPro" id="IPR032632">
    <property type="entry name" value="Peptidase_M16_M"/>
</dbReference>
<comment type="similarity">
    <text evidence="1 12">Belongs to the peptidase M16 family.</text>
</comment>
<dbReference type="FunFam" id="3.30.830.10:FF:000004">
    <property type="entry name" value="Putative insulin-degrading enzyme"/>
    <property type="match status" value="1"/>
</dbReference>
<dbReference type="Pfam" id="PF22456">
    <property type="entry name" value="PqqF-like_C_4"/>
    <property type="match status" value="1"/>
</dbReference>
<keyword evidence="3" id="KW-0479">Metal-binding</keyword>
<sequence>MIALRALRSTRSIAFRRRTRWDKVAGSFLNHPSSSLAAKMASNISDQILSTHDVVKSESDQMLYRGLTLKNGLRVLLVSDSTTDKSAAALAVQVGSLTDPRNIPGLAHFCEHMLFLGTKKYPAENHYHAFLSNHGGALNAYTALDHTCYYFDVTPENFREASDIFAQFFLEPLFTQSCTDRELLAVDNEHQKNIKQDLWRMWRLQGATSDAEHDFSKFGTGSKETLHDIPLKEGIDVRQALLDFHSEYYSSNIMVVCLYGKETLEDLTEMAVTLFGGVKDKAIEAPSWPKHPFGEAQLRKQIKIVPVKDSRQMMVVFPMPDMRKEYRSSPSHYLSHLVGHEGEGSLLSYLKNKGWVNSLSGGEGSGARGFSFFTISMLISPEGLEHADEIVTAIFQYLELLRQEGPQQWIFEEVQKVGELHFRFKSKESPIRYASAITESMQLFDWKDTLSGAYIVQDYKPELIKELMTYLTPDKIRIGLVSQNFKGKTDLVEKYYHTEYCIEDIPDEKIEAWKKVSLNENLHLPRKNEFISTNLVLAQEEPEYTSNPNLLVSESSNRLWFMQDKEFKLPTSIAQFELRNPIVYESPLSVCLLSMAVTCFSDANNEYFYPATIAGLSYELNSSPKGVSIKVRGYSERQQALLEKVCERLVGFKIDPKRFEILKEALVRRLKNFRAEQPYQHAIYYSNMVLTEKYWSYEEQLAAMADCTVEKCDEFLGKFLQRVSVESLVYGNLRSEEAHNMSNAVRRILKIGELSFDETQNFREHRLNDGQVYEFNATNEVHPNNSVMTFYQVGALDTEDIHRIALNELLCQILEEPCYDVLRTQEQLGYIVTGGPRRSQGTYGIRIIVQSDKNPTFVSERIEEFVNGKLKKILTEMSDEEFGKHKKALIALKLEKPKRLTEKFAQMWGEISSRQYIFNRRQLEADEIGKLTKDEVIDFYTRHVAHGGSALKQMIVKIESESRPGDRTKGVKADYTIDDVTKFKATHPYIERPLHQPKL</sequence>
<evidence type="ECO:0000256" key="5">
    <source>
        <dbReference type="ARBA" id="ARBA00022833"/>
    </source>
</evidence>
<dbReference type="Pfam" id="PF05193">
    <property type="entry name" value="Peptidase_M16_C"/>
    <property type="match status" value="1"/>
</dbReference>
<protein>
    <recommendedName>
        <fullName evidence="9">Insulin-degrading enzyme</fullName>
        <ecNumber evidence="8">3.4.24.56</ecNumber>
    </recommendedName>
    <alternativeName>
        <fullName evidence="11">Insulin protease</fullName>
    </alternativeName>
    <alternativeName>
        <fullName evidence="10">Insulysin</fullName>
    </alternativeName>
</protein>
<evidence type="ECO:0000256" key="2">
    <source>
        <dbReference type="ARBA" id="ARBA00022670"/>
    </source>
</evidence>
<evidence type="ECO:0000313" key="17">
    <source>
        <dbReference type="Proteomes" id="UP000694867"/>
    </source>
</evidence>
<evidence type="ECO:0000256" key="6">
    <source>
        <dbReference type="ARBA" id="ARBA00023049"/>
    </source>
</evidence>
<comment type="catalytic activity">
    <reaction evidence="7">
        <text>Degradation of insulin, glucagon and other polypeptides. No action on proteins.</text>
        <dbReference type="EC" id="3.4.24.56"/>
    </reaction>
</comment>
<evidence type="ECO:0000256" key="12">
    <source>
        <dbReference type="RuleBase" id="RU004447"/>
    </source>
</evidence>
<dbReference type="KEGG" id="goe:100903484"/>
<proteinExistence type="inferred from homology"/>